<dbReference type="Proteomes" id="UP000323317">
    <property type="component" value="Unassembled WGS sequence"/>
</dbReference>
<dbReference type="EMBL" id="VTEH01000001">
    <property type="protein sequence ID" value="TYR77767.1"/>
    <property type="molecule type" value="Genomic_DNA"/>
</dbReference>
<protein>
    <submittedName>
        <fullName evidence="1">Uncharacterized protein</fullName>
    </submittedName>
</protein>
<comment type="caution">
    <text evidence="1">The sequence shown here is derived from an EMBL/GenBank/DDBJ whole genome shotgun (WGS) entry which is preliminary data.</text>
</comment>
<dbReference type="RefSeq" id="WP_148945356.1">
    <property type="nucleotide sequence ID" value="NZ_VTEH01000001.1"/>
</dbReference>
<sequence>MGYIAPVPHYQYMQYAEREANKDYDPFKFVPVNRIQPLFNQERFAEEDIETDVNSLRYNKRKKFSGADTVSAEFLADITGKGKYINEYV</sequence>
<evidence type="ECO:0000313" key="1">
    <source>
        <dbReference type="EMBL" id="TYR77767.1"/>
    </source>
</evidence>
<proteinExistence type="predicted"/>
<dbReference type="AlphaFoldDB" id="A0A5D4KKD8"/>
<evidence type="ECO:0000313" key="2">
    <source>
        <dbReference type="Proteomes" id="UP000323317"/>
    </source>
</evidence>
<accession>A0A5D4KKD8</accession>
<reference evidence="1 2" key="1">
    <citation type="submission" date="2019-08" db="EMBL/GenBank/DDBJ databases">
        <title>Bacillus genomes from the desert of Cuatro Cienegas, Coahuila.</title>
        <authorList>
            <person name="Olmedo-Alvarez G."/>
        </authorList>
    </citation>
    <scope>NUCLEOTIDE SEQUENCE [LARGE SCALE GENOMIC DNA]</scope>
    <source>
        <strain evidence="1 2">CH40_1T</strain>
    </source>
</reference>
<organism evidence="1 2">
    <name type="scientific">Rossellomorea vietnamensis</name>
    <dbReference type="NCBI Taxonomy" id="218284"/>
    <lineage>
        <taxon>Bacteria</taxon>
        <taxon>Bacillati</taxon>
        <taxon>Bacillota</taxon>
        <taxon>Bacilli</taxon>
        <taxon>Bacillales</taxon>
        <taxon>Bacillaceae</taxon>
        <taxon>Rossellomorea</taxon>
    </lineage>
</organism>
<gene>
    <name evidence="1" type="ORF">FZC79_02835</name>
</gene>
<name>A0A5D4KKD8_9BACI</name>